<dbReference type="EMBL" id="KV429083">
    <property type="protein sequence ID" value="KZT66804.1"/>
    <property type="molecule type" value="Genomic_DNA"/>
</dbReference>
<organism evidence="1 2">
    <name type="scientific">Daedalea quercina L-15889</name>
    <dbReference type="NCBI Taxonomy" id="1314783"/>
    <lineage>
        <taxon>Eukaryota</taxon>
        <taxon>Fungi</taxon>
        <taxon>Dikarya</taxon>
        <taxon>Basidiomycota</taxon>
        <taxon>Agaricomycotina</taxon>
        <taxon>Agaricomycetes</taxon>
        <taxon>Polyporales</taxon>
        <taxon>Fomitopsis</taxon>
    </lineage>
</organism>
<protein>
    <submittedName>
        <fullName evidence="1">Uncharacterized protein</fullName>
    </submittedName>
</protein>
<gene>
    <name evidence="1" type="ORF">DAEQUDRAFT_729773</name>
</gene>
<evidence type="ECO:0000313" key="1">
    <source>
        <dbReference type="EMBL" id="KZT66804.1"/>
    </source>
</evidence>
<keyword evidence="2" id="KW-1185">Reference proteome</keyword>
<accession>A0A165NCK6</accession>
<dbReference type="AlphaFoldDB" id="A0A165NCK6"/>
<reference evidence="1 2" key="1">
    <citation type="journal article" date="2016" name="Mol. Biol. Evol.">
        <title>Comparative Genomics of Early-Diverging Mushroom-Forming Fungi Provides Insights into the Origins of Lignocellulose Decay Capabilities.</title>
        <authorList>
            <person name="Nagy L.G."/>
            <person name="Riley R."/>
            <person name="Tritt A."/>
            <person name="Adam C."/>
            <person name="Daum C."/>
            <person name="Floudas D."/>
            <person name="Sun H."/>
            <person name="Yadav J.S."/>
            <person name="Pangilinan J."/>
            <person name="Larsson K.H."/>
            <person name="Matsuura K."/>
            <person name="Barry K."/>
            <person name="Labutti K."/>
            <person name="Kuo R."/>
            <person name="Ohm R.A."/>
            <person name="Bhattacharya S.S."/>
            <person name="Shirouzu T."/>
            <person name="Yoshinaga Y."/>
            <person name="Martin F.M."/>
            <person name="Grigoriev I.V."/>
            <person name="Hibbett D.S."/>
        </authorList>
    </citation>
    <scope>NUCLEOTIDE SEQUENCE [LARGE SCALE GENOMIC DNA]</scope>
    <source>
        <strain evidence="1 2">L-15889</strain>
    </source>
</reference>
<sequence>MNLLYVMIASLSSSIRSISSSSADSDVPGSPIRSRSICLVPVGNNNSICPNCCQNLTRKLLFFNSGWKSECASLSIFTHSRLSVGTDVAVQDLRVFVRLVMCANDVNENNVETRRRPDVL</sequence>
<name>A0A165NCK6_9APHY</name>
<dbReference type="Proteomes" id="UP000076727">
    <property type="component" value="Unassembled WGS sequence"/>
</dbReference>
<evidence type="ECO:0000313" key="2">
    <source>
        <dbReference type="Proteomes" id="UP000076727"/>
    </source>
</evidence>
<proteinExistence type="predicted"/>